<reference evidence="1 2" key="1">
    <citation type="submission" date="2018-06" db="EMBL/GenBank/DDBJ databases">
        <title>Genomic Encyclopedia of Type Strains, Phase IV (KMG-IV): sequencing the most valuable type-strain genomes for metagenomic binning, comparative biology and taxonomic classification.</title>
        <authorList>
            <person name="Goeker M."/>
        </authorList>
    </citation>
    <scope>NUCLEOTIDE SEQUENCE [LARGE SCALE GENOMIC DNA]</scope>
    <source>
        <strain evidence="1 2">DSM 26720</strain>
    </source>
</reference>
<dbReference type="InterPro" id="IPR025226">
    <property type="entry name" value="DUF4170"/>
</dbReference>
<comment type="caution">
    <text evidence="1">The sequence shown here is derived from an EMBL/GenBank/DDBJ whole genome shotgun (WGS) entry which is preliminary data.</text>
</comment>
<dbReference type="EMBL" id="QLMK01000003">
    <property type="protein sequence ID" value="RAK31069.1"/>
    <property type="molecule type" value="Genomic_DNA"/>
</dbReference>
<dbReference type="Pfam" id="PF13773">
    <property type="entry name" value="DUF4170"/>
    <property type="match status" value="1"/>
</dbReference>
<evidence type="ECO:0000313" key="2">
    <source>
        <dbReference type="Proteomes" id="UP000249453"/>
    </source>
</evidence>
<protein>
    <submittedName>
        <fullName evidence="1">Uncharacterized protein DUF4170</fullName>
    </submittedName>
</protein>
<dbReference type="Proteomes" id="UP000249453">
    <property type="component" value="Unassembled WGS sequence"/>
</dbReference>
<dbReference type="Gene3D" id="3.30.70.2400">
    <property type="entry name" value="Uncharacterised protein PF13773, DUF4170"/>
    <property type="match status" value="1"/>
</dbReference>
<dbReference type="AlphaFoldDB" id="A0A364JWR4"/>
<gene>
    <name evidence="1" type="ORF">C7374_103208</name>
</gene>
<evidence type="ECO:0000313" key="1">
    <source>
        <dbReference type="EMBL" id="RAK31069.1"/>
    </source>
</evidence>
<proteinExistence type="predicted"/>
<sequence>MMLRTNYVRDIIVMSAEGDKKQLLHLVFGGELKTLGSVEFRDLDQLDIVGIYPDYETAKRAWAAKAQQTVDNAHMRYFIVHMHRLLDPDNPENTAA</sequence>
<accession>A0A364JWR4</accession>
<organism evidence="1 2">
    <name type="scientific">Falsochrobactrum ovis</name>
    <dbReference type="NCBI Taxonomy" id="1293442"/>
    <lineage>
        <taxon>Bacteria</taxon>
        <taxon>Pseudomonadati</taxon>
        <taxon>Pseudomonadota</taxon>
        <taxon>Alphaproteobacteria</taxon>
        <taxon>Hyphomicrobiales</taxon>
        <taxon>Brucellaceae</taxon>
        <taxon>Falsochrobactrum</taxon>
    </lineage>
</organism>
<name>A0A364JWR4_9HYPH</name>
<keyword evidence="2" id="KW-1185">Reference proteome</keyword>